<dbReference type="InterPro" id="IPR050553">
    <property type="entry name" value="Thioredoxin_ResA/DsbE_sf"/>
</dbReference>
<accession>A0A7W8HI78</accession>
<keyword evidence="6" id="KW-0413">Isomerase</keyword>
<keyword evidence="2" id="KW-0201">Cytochrome c-type biogenesis</keyword>
<dbReference type="PANTHER" id="PTHR42852:SF18">
    <property type="entry name" value="CHROMOSOME UNDETERMINED SCAFFOLD_47, WHOLE GENOME SHOTGUN SEQUENCE"/>
    <property type="match status" value="1"/>
</dbReference>
<sequence>MLSVNLGPLGLSVDRLLVMAAFLAALAIGWLVGRRRGVPRGAGIGAVLPDMLLVGLVAARVAFVAQWFEAYRAQPWSMLDVRDGGFTPWVGIAAALLYAAWRARRLPAVRVPLASGLLAGAVLWGGLSAAVHLMTQQAPGLPETRMQALSGAPVALAELAAGKPLVVNLWATWCPPCVREMPVLAAAQAAEAGVGFAFVNQGEAPERVAGFLAERRLALDNVLLDPPGALARAVGSRAMPTTLFYDARGQLRDTHLGALSEASLAAKLARLKEAR</sequence>
<protein>
    <submittedName>
        <fullName evidence="6">Thiol-disulfide isomerase/thioredoxin</fullName>
    </submittedName>
</protein>
<dbReference type="Pfam" id="PF01790">
    <property type="entry name" value="LGT"/>
    <property type="match status" value="1"/>
</dbReference>
<name>A0A7W8HI78_9BURK</name>
<dbReference type="GO" id="GO:0008961">
    <property type="term" value="F:phosphatidylglycerol-prolipoprotein diacylglyceryl transferase activity"/>
    <property type="evidence" value="ECO:0007669"/>
    <property type="project" value="InterPro"/>
</dbReference>
<dbReference type="GO" id="GO:0017004">
    <property type="term" value="P:cytochrome complex assembly"/>
    <property type="evidence" value="ECO:0007669"/>
    <property type="project" value="UniProtKB-KW"/>
</dbReference>
<dbReference type="InterPro" id="IPR036249">
    <property type="entry name" value="Thioredoxin-like_sf"/>
</dbReference>
<comment type="caution">
    <text evidence="6">The sequence shown here is derived from an EMBL/GenBank/DDBJ whole genome shotgun (WGS) entry which is preliminary data.</text>
</comment>
<dbReference type="Pfam" id="PF08534">
    <property type="entry name" value="Redoxin"/>
    <property type="match status" value="1"/>
</dbReference>
<dbReference type="InterPro" id="IPR013766">
    <property type="entry name" value="Thioredoxin_domain"/>
</dbReference>
<organism evidence="6 7">
    <name type="scientific">Quisquiliibacterium transsilvanicum</name>
    <dbReference type="NCBI Taxonomy" id="1549638"/>
    <lineage>
        <taxon>Bacteria</taxon>
        <taxon>Pseudomonadati</taxon>
        <taxon>Pseudomonadota</taxon>
        <taxon>Betaproteobacteria</taxon>
        <taxon>Burkholderiales</taxon>
        <taxon>Burkholderiaceae</taxon>
        <taxon>Quisquiliibacterium</taxon>
    </lineage>
</organism>
<dbReference type="SUPFAM" id="SSF52833">
    <property type="entry name" value="Thioredoxin-like"/>
    <property type="match status" value="1"/>
</dbReference>
<feature type="domain" description="Thioredoxin" evidence="5">
    <location>
        <begin position="135"/>
        <end position="273"/>
    </location>
</feature>
<keyword evidence="4" id="KW-0812">Transmembrane</keyword>
<evidence type="ECO:0000256" key="4">
    <source>
        <dbReference type="SAM" id="Phobius"/>
    </source>
</evidence>
<feature type="transmembrane region" description="Helical" evidence="4">
    <location>
        <begin position="44"/>
        <end position="65"/>
    </location>
</feature>
<feature type="transmembrane region" description="Helical" evidence="4">
    <location>
        <begin position="85"/>
        <end position="101"/>
    </location>
</feature>
<dbReference type="AlphaFoldDB" id="A0A7W8HI78"/>
<dbReference type="RefSeq" id="WP_183968149.1">
    <property type="nucleotide sequence ID" value="NZ_BAABEW010000022.1"/>
</dbReference>
<dbReference type="EMBL" id="JACHGB010000005">
    <property type="protein sequence ID" value="MBB5272529.1"/>
    <property type="molecule type" value="Genomic_DNA"/>
</dbReference>
<keyword evidence="4" id="KW-0472">Membrane</keyword>
<dbReference type="InterPro" id="IPR013740">
    <property type="entry name" value="Redoxin"/>
</dbReference>
<dbReference type="GO" id="GO:0030313">
    <property type="term" value="C:cell envelope"/>
    <property type="evidence" value="ECO:0007669"/>
    <property type="project" value="UniProtKB-SubCell"/>
</dbReference>
<evidence type="ECO:0000256" key="2">
    <source>
        <dbReference type="ARBA" id="ARBA00022748"/>
    </source>
</evidence>
<dbReference type="GO" id="GO:0016853">
    <property type="term" value="F:isomerase activity"/>
    <property type="evidence" value="ECO:0007669"/>
    <property type="project" value="UniProtKB-KW"/>
</dbReference>
<comment type="subcellular location">
    <subcellularLocation>
        <location evidence="1">Cell envelope</location>
    </subcellularLocation>
</comment>
<gene>
    <name evidence="6" type="ORF">HNQ70_002552</name>
</gene>
<dbReference type="PROSITE" id="PS00194">
    <property type="entry name" value="THIOREDOXIN_1"/>
    <property type="match status" value="1"/>
</dbReference>
<dbReference type="GO" id="GO:0042158">
    <property type="term" value="P:lipoprotein biosynthetic process"/>
    <property type="evidence" value="ECO:0007669"/>
    <property type="project" value="InterPro"/>
</dbReference>
<evidence type="ECO:0000259" key="5">
    <source>
        <dbReference type="PROSITE" id="PS51352"/>
    </source>
</evidence>
<evidence type="ECO:0000313" key="6">
    <source>
        <dbReference type="EMBL" id="MBB5272529.1"/>
    </source>
</evidence>
<dbReference type="Gene3D" id="3.40.30.10">
    <property type="entry name" value="Glutaredoxin"/>
    <property type="match status" value="1"/>
</dbReference>
<dbReference type="PANTHER" id="PTHR42852">
    <property type="entry name" value="THIOL:DISULFIDE INTERCHANGE PROTEIN DSBE"/>
    <property type="match status" value="1"/>
</dbReference>
<dbReference type="GO" id="GO:0005886">
    <property type="term" value="C:plasma membrane"/>
    <property type="evidence" value="ECO:0007669"/>
    <property type="project" value="InterPro"/>
</dbReference>
<proteinExistence type="predicted"/>
<feature type="transmembrane region" description="Helical" evidence="4">
    <location>
        <begin position="12"/>
        <end position="32"/>
    </location>
</feature>
<dbReference type="InterPro" id="IPR017937">
    <property type="entry name" value="Thioredoxin_CS"/>
</dbReference>
<keyword evidence="4" id="KW-1133">Transmembrane helix</keyword>
<dbReference type="CDD" id="cd02966">
    <property type="entry name" value="TlpA_like_family"/>
    <property type="match status" value="1"/>
</dbReference>
<feature type="transmembrane region" description="Helical" evidence="4">
    <location>
        <begin position="113"/>
        <end position="134"/>
    </location>
</feature>
<reference evidence="6 7" key="1">
    <citation type="submission" date="2020-08" db="EMBL/GenBank/DDBJ databases">
        <title>Genomic Encyclopedia of Type Strains, Phase IV (KMG-IV): sequencing the most valuable type-strain genomes for metagenomic binning, comparative biology and taxonomic classification.</title>
        <authorList>
            <person name="Goeker M."/>
        </authorList>
    </citation>
    <scope>NUCLEOTIDE SEQUENCE [LARGE SCALE GENOMIC DNA]</scope>
    <source>
        <strain evidence="6 7">DSM 29781</strain>
    </source>
</reference>
<dbReference type="PROSITE" id="PS51352">
    <property type="entry name" value="THIOREDOXIN_2"/>
    <property type="match status" value="1"/>
</dbReference>
<evidence type="ECO:0000256" key="1">
    <source>
        <dbReference type="ARBA" id="ARBA00004196"/>
    </source>
</evidence>
<dbReference type="GO" id="GO:0015036">
    <property type="term" value="F:disulfide oxidoreductase activity"/>
    <property type="evidence" value="ECO:0007669"/>
    <property type="project" value="UniProtKB-ARBA"/>
</dbReference>
<dbReference type="InterPro" id="IPR001640">
    <property type="entry name" value="Lgt"/>
</dbReference>
<keyword evidence="7" id="KW-1185">Reference proteome</keyword>
<evidence type="ECO:0000256" key="3">
    <source>
        <dbReference type="ARBA" id="ARBA00023284"/>
    </source>
</evidence>
<dbReference type="Proteomes" id="UP000532440">
    <property type="component" value="Unassembled WGS sequence"/>
</dbReference>
<evidence type="ECO:0000313" key="7">
    <source>
        <dbReference type="Proteomes" id="UP000532440"/>
    </source>
</evidence>
<keyword evidence="3" id="KW-0676">Redox-active center</keyword>